<name>A0ABR1VAU0_9PEZI</name>
<comment type="caution">
    <text evidence="1">The sequence shown here is derived from an EMBL/GenBank/DDBJ whole genome shotgun (WGS) entry which is preliminary data.</text>
</comment>
<evidence type="ECO:0000313" key="1">
    <source>
        <dbReference type="EMBL" id="KAK8068306.1"/>
    </source>
</evidence>
<protein>
    <submittedName>
        <fullName evidence="1">Uncharacterized protein</fullName>
    </submittedName>
</protein>
<accession>A0ABR1VAU0</accession>
<evidence type="ECO:0000313" key="2">
    <source>
        <dbReference type="Proteomes" id="UP001446871"/>
    </source>
</evidence>
<sequence length="390" mass="44244">MTDPAKYWPGGIPDDIRCDPEPFEGDIGEEMKGWQLFLEETAIGRDEVSDTEEVDENFGVTQRRRLVTQWARMSQEKRDSYQSRAPFRPPFNLIRWYPREKLADPRCGWSDKIAWEPSMVCITATAATAAAAEEGSPPLSPRDAALWAKQRILGYGLGSHRAGENFLTLHDAEHGVGVAVPNAADDEHTTVTPHNFLRWSQLEAADFDRMFMTPRGTVLFTGNWGILFVDREALDKGPALLCALENNGAVSISHRVWAFTLKSEWYPDRNDAERILQENHLISRVGYAYKANMEKGILEFLDEFQRFIGGEPELWRYLIERCAPGYLEVEEAGRGMAYGYDHSRFRTQAELCELREPGGLPMSYEMMELLCKPAGGLCKSLREAREKGLI</sequence>
<keyword evidence="2" id="KW-1185">Reference proteome</keyword>
<proteinExistence type="predicted"/>
<dbReference type="EMBL" id="JAQQWM010000004">
    <property type="protein sequence ID" value="KAK8068306.1"/>
    <property type="molecule type" value="Genomic_DNA"/>
</dbReference>
<dbReference type="Proteomes" id="UP001446871">
    <property type="component" value="Unassembled WGS sequence"/>
</dbReference>
<organism evidence="1 2">
    <name type="scientific">Apiospora saccharicola</name>
    <dbReference type="NCBI Taxonomy" id="335842"/>
    <lineage>
        <taxon>Eukaryota</taxon>
        <taxon>Fungi</taxon>
        <taxon>Dikarya</taxon>
        <taxon>Ascomycota</taxon>
        <taxon>Pezizomycotina</taxon>
        <taxon>Sordariomycetes</taxon>
        <taxon>Xylariomycetidae</taxon>
        <taxon>Amphisphaeriales</taxon>
        <taxon>Apiosporaceae</taxon>
        <taxon>Apiospora</taxon>
    </lineage>
</organism>
<gene>
    <name evidence="1" type="ORF">PG996_007418</name>
</gene>
<reference evidence="1 2" key="1">
    <citation type="submission" date="2023-01" db="EMBL/GenBank/DDBJ databases">
        <title>Analysis of 21 Apiospora genomes using comparative genomics revels a genus with tremendous synthesis potential of carbohydrate active enzymes and secondary metabolites.</title>
        <authorList>
            <person name="Sorensen T."/>
        </authorList>
    </citation>
    <scope>NUCLEOTIDE SEQUENCE [LARGE SCALE GENOMIC DNA]</scope>
    <source>
        <strain evidence="1 2">CBS 83171</strain>
    </source>
</reference>